<keyword evidence="5" id="KW-1185">Reference proteome</keyword>
<evidence type="ECO:0000313" key="5">
    <source>
        <dbReference type="Proteomes" id="UP000076874"/>
    </source>
</evidence>
<evidence type="ECO:0000259" key="3">
    <source>
        <dbReference type="Pfam" id="PF06722"/>
    </source>
</evidence>
<sequence length="466" mass="50454">MVTSVEPANGTGTPGETAPLLVFLAATLSGHMAPVLHIAREMMKRGFGAAFLSSAEFKESIEQLGAEFWETAPVVDEALAAERKKTPLGPERLIFDFQKCWIPALPRRHQQLKSLLETVRRRDPTRKIIVVPEVMSLAALPFVLGAPLPEGFTAFPPTVALNVIPLIVTSVDTAPFGVGLPPDATESGRQRNQLLNKLVYAPLGPVNKQFQACLAELGCTRKLDSFLFDTFSDSYDTTFQMCSASFEYPRSDLAPNIRFAGVLPHRGLNPDLAYPSWWAEITENAVHPEGSETRASRKKVVAVAQGTIATSYDELILPTIQALAKRTDIIVIAILGVRGASLPGPLPSNVRVLDYFPYDAVLAHADLFVTNGGYGSCTHSIINGVPMVVGGITEDKVEVTARAEYAGLAVNLRTQTPSADAIAAAVDKVLGNPAYKTRAERLRLENADLDPLSIIERQIRSYAKGL</sequence>
<dbReference type="PANTHER" id="PTHR21015:SF22">
    <property type="entry name" value="GLYCOSYLTRANSFERASE"/>
    <property type="match status" value="1"/>
</dbReference>
<comment type="caution">
    <text evidence="4">The sequence shown here is derived from an EMBL/GenBank/DDBJ whole genome shotgun (WGS) entry which is preliminary data.</text>
</comment>
<dbReference type="Pfam" id="PF06722">
    <property type="entry name" value="EryCIII-like_C"/>
    <property type="match status" value="1"/>
</dbReference>
<dbReference type="OrthoDB" id="5835829at2759"/>
<evidence type="ECO:0000256" key="2">
    <source>
        <dbReference type="SAM" id="Phobius"/>
    </source>
</evidence>
<dbReference type="SUPFAM" id="SSF53756">
    <property type="entry name" value="UDP-Glycosyltransferase/glycogen phosphorylase"/>
    <property type="match status" value="1"/>
</dbReference>
<keyword evidence="1 4" id="KW-0808">Transferase</keyword>
<keyword evidence="2" id="KW-0472">Membrane</keyword>
<accession>A0A167PUV4</accession>
<dbReference type="GO" id="GO:0008194">
    <property type="term" value="F:UDP-glycosyltransferase activity"/>
    <property type="evidence" value="ECO:0007669"/>
    <property type="project" value="InterPro"/>
</dbReference>
<dbReference type="Proteomes" id="UP000076874">
    <property type="component" value="Unassembled WGS sequence"/>
</dbReference>
<proteinExistence type="predicted"/>
<organism evidence="4 5">
    <name type="scientific">Niveomyces insectorum RCEF 264</name>
    <dbReference type="NCBI Taxonomy" id="1081102"/>
    <lineage>
        <taxon>Eukaryota</taxon>
        <taxon>Fungi</taxon>
        <taxon>Dikarya</taxon>
        <taxon>Ascomycota</taxon>
        <taxon>Pezizomycotina</taxon>
        <taxon>Sordariomycetes</taxon>
        <taxon>Hypocreomycetidae</taxon>
        <taxon>Hypocreales</taxon>
        <taxon>Cordycipitaceae</taxon>
        <taxon>Niveomyces</taxon>
    </lineage>
</organism>
<name>A0A167PUV4_9HYPO</name>
<gene>
    <name evidence="4" type="ORF">SPI_07429</name>
</gene>
<feature type="domain" description="Erythromycin biosynthesis protein CIII-like C-terminal" evidence="3">
    <location>
        <begin position="326"/>
        <end position="447"/>
    </location>
</feature>
<evidence type="ECO:0000256" key="1">
    <source>
        <dbReference type="ARBA" id="ARBA00022679"/>
    </source>
</evidence>
<dbReference type="InterPro" id="IPR002213">
    <property type="entry name" value="UDP_glucos_trans"/>
</dbReference>
<feature type="transmembrane region" description="Helical" evidence="2">
    <location>
        <begin position="128"/>
        <end position="148"/>
    </location>
</feature>
<keyword evidence="2" id="KW-1133">Transmembrane helix</keyword>
<dbReference type="AlphaFoldDB" id="A0A167PUV4"/>
<evidence type="ECO:0000313" key="4">
    <source>
        <dbReference type="EMBL" id="OAA57048.1"/>
    </source>
</evidence>
<keyword evidence="2" id="KW-0812">Transmembrane</keyword>
<dbReference type="STRING" id="1081102.A0A167PUV4"/>
<dbReference type="GO" id="GO:0016758">
    <property type="term" value="F:hexosyltransferase activity"/>
    <property type="evidence" value="ECO:0007669"/>
    <property type="project" value="UniProtKB-ARBA"/>
</dbReference>
<reference evidence="4 5" key="1">
    <citation type="journal article" date="2016" name="Genome Biol. Evol.">
        <title>Divergent and convergent evolution of fungal pathogenicity.</title>
        <authorList>
            <person name="Shang Y."/>
            <person name="Xiao G."/>
            <person name="Zheng P."/>
            <person name="Cen K."/>
            <person name="Zhan S."/>
            <person name="Wang C."/>
        </authorList>
    </citation>
    <scope>NUCLEOTIDE SEQUENCE [LARGE SCALE GENOMIC DNA]</scope>
    <source>
        <strain evidence="4 5">RCEF 264</strain>
    </source>
</reference>
<dbReference type="Gene3D" id="3.40.50.2000">
    <property type="entry name" value="Glycogen Phosphorylase B"/>
    <property type="match status" value="2"/>
</dbReference>
<protein>
    <submittedName>
        <fullName evidence="4">UDP-glucuronosyl/UDP-glucosyltransferase</fullName>
    </submittedName>
</protein>
<dbReference type="EMBL" id="AZHD01000015">
    <property type="protein sequence ID" value="OAA57048.1"/>
    <property type="molecule type" value="Genomic_DNA"/>
</dbReference>
<dbReference type="CDD" id="cd03784">
    <property type="entry name" value="GT1_Gtf-like"/>
    <property type="match status" value="1"/>
</dbReference>
<dbReference type="InterPro" id="IPR010610">
    <property type="entry name" value="EryCIII-like_C"/>
</dbReference>
<dbReference type="PANTHER" id="PTHR21015">
    <property type="entry name" value="UDP-N-ACETYLGLUCOSAMINE--N-ACETYLMURAMYL-(PENTAPEPTIDE) PYROPHOSPHORYL-UNDECAPRENOL N-ACETYLGLUCOSAMINE TRANSFERASE 1"/>
    <property type="match status" value="1"/>
</dbReference>
<feature type="transmembrane region" description="Helical" evidence="2">
    <location>
        <begin position="20"/>
        <end position="39"/>
    </location>
</feature>